<proteinExistence type="predicted"/>
<sequence length="49" mass="5296">MIYVLQDIYCLDADGALFDAALLSAVAAFSHCKINSFIASPPVNEINIH</sequence>
<dbReference type="EMBL" id="GGEC01018500">
    <property type="protein sequence ID" value="MBW98983.1"/>
    <property type="molecule type" value="Transcribed_RNA"/>
</dbReference>
<dbReference type="InterPro" id="IPR027408">
    <property type="entry name" value="PNPase/RNase_PH_dom_sf"/>
</dbReference>
<dbReference type="InterPro" id="IPR020568">
    <property type="entry name" value="Ribosomal_Su5_D2-typ_SF"/>
</dbReference>
<dbReference type="Gene3D" id="3.30.230.70">
    <property type="entry name" value="GHMP Kinase, N-terminal domain"/>
    <property type="match status" value="1"/>
</dbReference>
<dbReference type="SUPFAM" id="SSF54211">
    <property type="entry name" value="Ribosomal protein S5 domain 2-like"/>
    <property type="match status" value="1"/>
</dbReference>
<evidence type="ECO:0000313" key="1">
    <source>
        <dbReference type="EMBL" id="MBW98983.1"/>
    </source>
</evidence>
<organism evidence="1">
    <name type="scientific">Rhizophora mucronata</name>
    <name type="common">Asiatic mangrove</name>
    <dbReference type="NCBI Taxonomy" id="61149"/>
    <lineage>
        <taxon>Eukaryota</taxon>
        <taxon>Viridiplantae</taxon>
        <taxon>Streptophyta</taxon>
        <taxon>Embryophyta</taxon>
        <taxon>Tracheophyta</taxon>
        <taxon>Spermatophyta</taxon>
        <taxon>Magnoliopsida</taxon>
        <taxon>eudicotyledons</taxon>
        <taxon>Gunneridae</taxon>
        <taxon>Pentapetalae</taxon>
        <taxon>rosids</taxon>
        <taxon>fabids</taxon>
        <taxon>Malpighiales</taxon>
        <taxon>Rhizophoraceae</taxon>
        <taxon>Rhizophora</taxon>
    </lineage>
</organism>
<accession>A0A2P2JZS1</accession>
<protein>
    <submittedName>
        <fullName evidence="1">Uncharacterized protein</fullName>
    </submittedName>
</protein>
<dbReference type="AlphaFoldDB" id="A0A2P2JZS1"/>
<reference evidence="1" key="1">
    <citation type="submission" date="2018-02" db="EMBL/GenBank/DDBJ databases">
        <title>Rhizophora mucronata_Transcriptome.</title>
        <authorList>
            <person name="Meera S.P."/>
            <person name="Sreeshan A."/>
            <person name="Augustine A."/>
        </authorList>
    </citation>
    <scope>NUCLEOTIDE SEQUENCE</scope>
    <source>
        <tissue evidence="1">Leaf</tissue>
    </source>
</reference>
<name>A0A2P2JZS1_RHIMU</name>